<keyword evidence="1" id="KW-0472">Membrane</keyword>
<gene>
    <name evidence="2" type="ORF">BDV28DRAFT_144544</name>
</gene>
<dbReference type="AlphaFoldDB" id="A0A5N6YS98"/>
<protein>
    <submittedName>
        <fullName evidence="2">Uncharacterized protein</fullName>
    </submittedName>
</protein>
<keyword evidence="3" id="KW-1185">Reference proteome</keyword>
<organism evidence="2 3">
    <name type="scientific">Aspergillus coremiiformis</name>
    <dbReference type="NCBI Taxonomy" id="138285"/>
    <lineage>
        <taxon>Eukaryota</taxon>
        <taxon>Fungi</taxon>
        <taxon>Dikarya</taxon>
        <taxon>Ascomycota</taxon>
        <taxon>Pezizomycotina</taxon>
        <taxon>Eurotiomycetes</taxon>
        <taxon>Eurotiomycetidae</taxon>
        <taxon>Eurotiales</taxon>
        <taxon>Aspergillaceae</taxon>
        <taxon>Aspergillus</taxon>
        <taxon>Aspergillus subgen. Circumdati</taxon>
    </lineage>
</organism>
<name>A0A5N6YS98_9EURO</name>
<dbReference type="EMBL" id="ML740156">
    <property type="protein sequence ID" value="KAE8348008.1"/>
    <property type="molecule type" value="Genomic_DNA"/>
</dbReference>
<reference evidence="3" key="1">
    <citation type="submission" date="2019-04" db="EMBL/GenBank/DDBJ databases">
        <title>Friends and foes A comparative genomics studyof 23 Aspergillus species from section Flavi.</title>
        <authorList>
            <consortium name="DOE Joint Genome Institute"/>
            <person name="Kjaerbolling I."/>
            <person name="Vesth T."/>
            <person name="Frisvad J.C."/>
            <person name="Nybo J.L."/>
            <person name="Theobald S."/>
            <person name="Kildgaard S."/>
            <person name="Isbrandt T."/>
            <person name="Kuo A."/>
            <person name="Sato A."/>
            <person name="Lyhne E.K."/>
            <person name="Kogle M.E."/>
            <person name="Wiebenga A."/>
            <person name="Kun R.S."/>
            <person name="Lubbers R.J."/>
            <person name="Makela M.R."/>
            <person name="Barry K."/>
            <person name="Chovatia M."/>
            <person name="Clum A."/>
            <person name="Daum C."/>
            <person name="Haridas S."/>
            <person name="He G."/>
            <person name="LaButti K."/>
            <person name="Lipzen A."/>
            <person name="Mondo S."/>
            <person name="Riley R."/>
            <person name="Salamov A."/>
            <person name="Simmons B.A."/>
            <person name="Magnuson J.K."/>
            <person name="Henrissat B."/>
            <person name="Mortensen U.H."/>
            <person name="Larsen T.O."/>
            <person name="Devries R.P."/>
            <person name="Grigoriev I.V."/>
            <person name="Machida M."/>
            <person name="Baker S.E."/>
            <person name="Andersen M.R."/>
        </authorList>
    </citation>
    <scope>NUCLEOTIDE SEQUENCE [LARGE SCALE GENOMIC DNA]</scope>
    <source>
        <strain evidence="3">CBS 553.77</strain>
    </source>
</reference>
<keyword evidence="1" id="KW-1133">Transmembrane helix</keyword>
<evidence type="ECO:0000313" key="3">
    <source>
        <dbReference type="Proteomes" id="UP000327118"/>
    </source>
</evidence>
<feature type="transmembrane region" description="Helical" evidence="1">
    <location>
        <begin position="20"/>
        <end position="39"/>
    </location>
</feature>
<evidence type="ECO:0000313" key="2">
    <source>
        <dbReference type="EMBL" id="KAE8348008.1"/>
    </source>
</evidence>
<accession>A0A5N6YS98</accession>
<proteinExistence type="predicted"/>
<sequence length="90" mass="10619">MYIQYGVPVGIHDVLYVCTYIPLCCMSTTLLVCSIIYYYTWNSVRDWNQTIPSLGCDFFDYRQIMLPNLSLCTLLADFAYFIRQTRTEYP</sequence>
<evidence type="ECO:0000256" key="1">
    <source>
        <dbReference type="SAM" id="Phobius"/>
    </source>
</evidence>
<keyword evidence="1" id="KW-0812">Transmembrane</keyword>
<dbReference type="Proteomes" id="UP000327118">
    <property type="component" value="Unassembled WGS sequence"/>
</dbReference>